<keyword evidence="3" id="KW-1185">Reference proteome</keyword>
<accession>I9GHF8</accession>
<comment type="caution">
    <text evidence="2">The sequence shown here is derived from an EMBL/GenBank/DDBJ whole genome shotgun (WGS) entry which is preliminary data.</text>
</comment>
<evidence type="ECO:0000313" key="3">
    <source>
        <dbReference type="Proteomes" id="UP000003089"/>
    </source>
</evidence>
<dbReference type="PATRIC" id="fig|997884.3.peg.3680"/>
<dbReference type="Proteomes" id="UP000003089">
    <property type="component" value="Unassembled WGS sequence"/>
</dbReference>
<evidence type="ECO:0000259" key="1">
    <source>
        <dbReference type="Pfam" id="PF00534"/>
    </source>
</evidence>
<dbReference type="AlphaFoldDB" id="I9GHF8"/>
<evidence type="ECO:0000313" key="2">
    <source>
        <dbReference type="EMBL" id="EIY46124.1"/>
    </source>
</evidence>
<sequence>MNIAFYDHPFHIKTRSSQFFIEILQTLDKVDVLYSFFDSNNDVIKEGYDLYVFWQIIPSLDILSSVDPKRVIIIPMYDACSTWNHFTWYKYRKFRFISFSTTIHKILLDLRIDSLLVRYVPPVRKNTTLDLTKLSAFIWRRTNNMNIQKLLNSLESMGVNRVLIHDSPDSTTCSKINKNILSMNKMEINYTDGWFDTHEDYLNALSKCNIFIAPRKLEGIGMGFLEAMGLGLCVLSPNSPTMSEYIVDGDNGVLFDKFSNLSNKTINIRLLSKRSLETYEYYAQRWDLEKMSILSFCTKTPKDSSEGYNHPIRYSACDLKLFVGRTMDYLKTRLFKSDY</sequence>
<dbReference type="InterPro" id="IPR001296">
    <property type="entry name" value="Glyco_trans_1"/>
</dbReference>
<protein>
    <recommendedName>
        <fullName evidence="1">Glycosyl transferase family 1 domain-containing protein</fullName>
    </recommendedName>
</protein>
<name>I9GHF8_9BACE</name>
<dbReference type="GO" id="GO:0016757">
    <property type="term" value="F:glycosyltransferase activity"/>
    <property type="evidence" value="ECO:0007669"/>
    <property type="project" value="InterPro"/>
</dbReference>
<organism evidence="2 3">
    <name type="scientific">Bacteroides nordii CL02T12C05</name>
    <dbReference type="NCBI Taxonomy" id="997884"/>
    <lineage>
        <taxon>Bacteria</taxon>
        <taxon>Pseudomonadati</taxon>
        <taxon>Bacteroidota</taxon>
        <taxon>Bacteroidia</taxon>
        <taxon>Bacteroidales</taxon>
        <taxon>Bacteroidaceae</taxon>
        <taxon>Bacteroides</taxon>
    </lineage>
</organism>
<dbReference type="STRING" id="997884.HMPREF1068_03591"/>
<dbReference type="SUPFAM" id="SSF53756">
    <property type="entry name" value="UDP-Glycosyltransferase/glycogen phosphorylase"/>
    <property type="match status" value="1"/>
</dbReference>
<dbReference type="RefSeq" id="WP_007486842.1">
    <property type="nucleotide sequence ID" value="NZ_JH724315.1"/>
</dbReference>
<dbReference type="EMBL" id="AGXS01000024">
    <property type="protein sequence ID" value="EIY46124.1"/>
    <property type="molecule type" value="Genomic_DNA"/>
</dbReference>
<feature type="domain" description="Glycosyl transferase family 1" evidence="1">
    <location>
        <begin position="195"/>
        <end position="283"/>
    </location>
</feature>
<dbReference type="eggNOG" id="COG0438">
    <property type="taxonomic scope" value="Bacteria"/>
</dbReference>
<proteinExistence type="predicted"/>
<dbReference type="Pfam" id="PF00534">
    <property type="entry name" value="Glycos_transf_1"/>
    <property type="match status" value="1"/>
</dbReference>
<gene>
    <name evidence="2" type="ORF">HMPREF1068_03591</name>
</gene>
<dbReference type="HOGENOM" id="CLU_799018_0_0_10"/>
<reference evidence="2 3" key="1">
    <citation type="submission" date="2012-02" db="EMBL/GenBank/DDBJ databases">
        <title>The Genome Sequence of Bacteroides nordii CL02T12C05.</title>
        <authorList>
            <consortium name="The Broad Institute Genome Sequencing Platform"/>
            <person name="Earl A."/>
            <person name="Ward D."/>
            <person name="Feldgarden M."/>
            <person name="Gevers D."/>
            <person name="Zitomersky N.L."/>
            <person name="Coyne M.J."/>
            <person name="Comstock L.E."/>
            <person name="Young S.K."/>
            <person name="Zeng Q."/>
            <person name="Gargeya S."/>
            <person name="Fitzgerald M."/>
            <person name="Haas B."/>
            <person name="Abouelleil A."/>
            <person name="Alvarado L."/>
            <person name="Arachchi H.M."/>
            <person name="Berlin A."/>
            <person name="Chapman S.B."/>
            <person name="Gearin G."/>
            <person name="Goldberg J."/>
            <person name="Griggs A."/>
            <person name="Gujja S."/>
            <person name="Hansen M."/>
            <person name="Heiman D."/>
            <person name="Howarth C."/>
            <person name="Larimer J."/>
            <person name="Lui A."/>
            <person name="MacDonald P.J.P."/>
            <person name="McCowen C."/>
            <person name="Montmayeur A."/>
            <person name="Murphy C."/>
            <person name="Neiman D."/>
            <person name="Pearson M."/>
            <person name="Priest M."/>
            <person name="Roberts A."/>
            <person name="Saif S."/>
            <person name="Shea T."/>
            <person name="Sisk P."/>
            <person name="Stolte C."/>
            <person name="Sykes S."/>
            <person name="Wortman J."/>
            <person name="Nusbaum C."/>
            <person name="Birren B."/>
        </authorList>
    </citation>
    <scope>NUCLEOTIDE SEQUENCE [LARGE SCALE GENOMIC DNA]</scope>
    <source>
        <strain evidence="2 3">CL02T12C05</strain>
    </source>
</reference>
<dbReference type="Gene3D" id="3.40.50.2000">
    <property type="entry name" value="Glycogen Phosphorylase B"/>
    <property type="match status" value="1"/>
</dbReference>